<evidence type="ECO:0000313" key="4">
    <source>
        <dbReference type="EMBL" id="HIP98719.1"/>
    </source>
</evidence>
<reference evidence="4" key="1">
    <citation type="journal article" date="2020" name="ISME J.">
        <title>Gammaproteobacteria mediating utilization of methyl-, sulfur- and petroleum organic compounds in deep ocean hydrothermal plumes.</title>
        <authorList>
            <person name="Zhou Z."/>
            <person name="Liu Y."/>
            <person name="Pan J."/>
            <person name="Cron B.R."/>
            <person name="Toner B.M."/>
            <person name="Anantharaman K."/>
            <person name="Breier J.A."/>
            <person name="Dick G.J."/>
            <person name="Li M."/>
        </authorList>
    </citation>
    <scope>NUCLEOTIDE SEQUENCE</scope>
    <source>
        <strain evidence="4">SZUA-1501</strain>
    </source>
</reference>
<feature type="transmembrane region" description="Helical" evidence="3">
    <location>
        <begin position="153"/>
        <end position="175"/>
    </location>
</feature>
<protein>
    <submittedName>
        <fullName evidence="4">CDP-alcohol phosphatidyltransferase family protein</fullName>
    </submittedName>
</protein>
<gene>
    <name evidence="4" type="ORF">EYH37_05095</name>
</gene>
<name>A0A9D0YRP2_AQUAO</name>
<evidence type="ECO:0000313" key="5">
    <source>
        <dbReference type="Proteomes" id="UP000606463"/>
    </source>
</evidence>
<evidence type="ECO:0000256" key="1">
    <source>
        <dbReference type="ARBA" id="ARBA00022679"/>
    </source>
</evidence>
<keyword evidence="3" id="KW-1133">Transmembrane helix</keyword>
<proteinExistence type="inferred from homology"/>
<dbReference type="GO" id="GO:0016780">
    <property type="term" value="F:phosphotransferase activity, for other substituted phosphate groups"/>
    <property type="evidence" value="ECO:0007669"/>
    <property type="project" value="InterPro"/>
</dbReference>
<dbReference type="InterPro" id="IPR048254">
    <property type="entry name" value="CDP_ALCOHOL_P_TRANSF_CS"/>
</dbReference>
<accession>A0A9D0YRP2</accession>
<organism evidence="4 5">
    <name type="scientific">Aquifex aeolicus</name>
    <dbReference type="NCBI Taxonomy" id="63363"/>
    <lineage>
        <taxon>Bacteria</taxon>
        <taxon>Pseudomonadati</taxon>
        <taxon>Aquificota</taxon>
        <taxon>Aquificia</taxon>
        <taxon>Aquificales</taxon>
        <taxon>Aquificaceae</taxon>
        <taxon>Aquifex</taxon>
    </lineage>
</organism>
<dbReference type="EMBL" id="DQVE01000051">
    <property type="protein sequence ID" value="HIP98719.1"/>
    <property type="molecule type" value="Genomic_DNA"/>
</dbReference>
<evidence type="ECO:0000256" key="2">
    <source>
        <dbReference type="RuleBase" id="RU003750"/>
    </source>
</evidence>
<comment type="similarity">
    <text evidence="2">Belongs to the CDP-alcohol phosphatidyltransferase class-I family.</text>
</comment>
<dbReference type="Proteomes" id="UP000606463">
    <property type="component" value="Unassembled WGS sequence"/>
</dbReference>
<dbReference type="PROSITE" id="PS00379">
    <property type="entry name" value="CDP_ALCOHOL_P_TRANSF"/>
    <property type="match status" value="1"/>
</dbReference>
<feature type="transmembrane region" description="Helical" evidence="3">
    <location>
        <begin position="33"/>
        <end position="62"/>
    </location>
</feature>
<dbReference type="Pfam" id="PF01066">
    <property type="entry name" value="CDP-OH_P_transf"/>
    <property type="match status" value="1"/>
</dbReference>
<feature type="transmembrane region" description="Helical" evidence="3">
    <location>
        <begin position="112"/>
        <end position="132"/>
    </location>
</feature>
<keyword evidence="1 2" id="KW-0808">Transferase</keyword>
<comment type="caution">
    <text evidence="4">The sequence shown here is derived from an EMBL/GenBank/DDBJ whole genome shotgun (WGS) entry which is preliminary data.</text>
</comment>
<dbReference type="AlphaFoldDB" id="A0A9D0YRP2"/>
<dbReference type="InterPro" id="IPR000462">
    <property type="entry name" value="CDP-OH_P_trans"/>
</dbReference>
<evidence type="ECO:0000256" key="3">
    <source>
        <dbReference type="SAM" id="Phobius"/>
    </source>
</evidence>
<keyword evidence="3" id="KW-0812">Transmembrane</keyword>
<sequence>MSVITKNLKPLWEQLTFPFVIYLSRLRVNPNTLTVLGIVFIAFSVPFLASGNFLSGGILVLFGALCDALDGHLARTSKRVSKFGALLDSTLDRIGDFLPLMGLALYFAKNSLWLVVVLLNILFWFLVSYVKARLEGLGVKEPIGGIFERTERLTVLIVSLLLGWIEMGLVITLIGSTTTFLQRLYMGYKRLK</sequence>
<dbReference type="Gene3D" id="1.20.120.1760">
    <property type="match status" value="1"/>
</dbReference>
<dbReference type="InterPro" id="IPR043130">
    <property type="entry name" value="CDP-OH_PTrfase_TM_dom"/>
</dbReference>
<dbReference type="GO" id="GO:0008654">
    <property type="term" value="P:phospholipid biosynthetic process"/>
    <property type="evidence" value="ECO:0007669"/>
    <property type="project" value="InterPro"/>
</dbReference>
<dbReference type="GO" id="GO:0016020">
    <property type="term" value="C:membrane"/>
    <property type="evidence" value="ECO:0007669"/>
    <property type="project" value="InterPro"/>
</dbReference>
<keyword evidence="3" id="KW-0472">Membrane</keyword>